<evidence type="ECO:0000313" key="4">
    <source>
        <dbReference type="Proteomes" id="UP000663828"/>
    </source>
</evidence>
<reference evidence="3" key="1">
    <citation type="submission" date="2021-02" db="EMBL/GenBank/DDBJ databases">
        <authorList>
            <person name="Nowell W R."/>
        </authorList>
    </citation>
    <scope>NUCLEOTIDE SEQUENCE</scope>
</reference>
<dbReference type="Gene3D" id="3.40.220.10">
    <property type="entry name" value="Leucine Aminopeptidase, subunit E, domain 1"/>
    <property type="match status" value="1"/>
</dbReference>
<dbReference type="Proteomes" id="UP000663852">
    <property type="component" value="Unassembled WGS sequence"/>
</dbReference>
<evidence type="ECO:0000313" key="3">
    <source>
        <dbReference type="EMBL" id="CAF1520583.1"/>
    </source>
</evidence>
<feature type="domain" description="Microbial-type PARG catalytic" evidence="1">
    <location>
        <begin position="174"/>
        <end position="238"/>
    </location>
</feature>
<dbReference type="Proteomes" id="UP000663828">
    <property type="component" value="Unassembled WGS sequence"/>
</dbReference>
<dbReference type="PANTHER" id="PTHR35596">
    <property type="entry name" value="DUF2263 DOMAIN-CONTAINING PROTEIN"/>
    <property type="match status" value="1"/>
</dbReference>
<proteinExistence type="predicted"/>
<gene>
    <name evidence="2" type="ORF">EDS130_LOCUS7703</name>
    <name evidence="3" type="ORF">XAT740_LOCUS40772</name>
</gene>
<dbReference type="InterPro" id="IPR019261">
    <property type="entry name" value="PARG_cat_microbial"/>
</dbReference>
<organism evidence="3 4">
    <name type="scientific">Adineta ricciae</name>
    <name type="common">Rotifer</name>
    <dbReference type="NCBI Taxonomy" id="249248"/>
    <lineage>
        <taxon>Eukaryota</taxon>
        <taxon>Metazoa</taxon>
        <taxon>Spiralia</taxon>
        <taxon>Gnathifera</taxon>
        <taxon>Rotifera</taxon>
        <taxon>Eurotatoria</taxon>
        <taxon>Bdelloidea</taxon>
        <taxon>Adinetida</taxon>
        <taxon>Adinetidae</taxon>
        <taxon>Adineta</taxon>
    </lineage>
</organism>
<dbReference type="PANTHER" id="PTHR35596:SF1">
    <property type="entry name" value="MICROBIAL-TYPE PARG CATALYTIC DOMAIN-CONTAINING PROTEIN"/>
    <property type="match status" value="1"/>
</dbReference>
<dbReference type="AlphaFoldDB" id="A0A815UKZ1"/>
<dbReference type="EMBL" id="CAJNOJ010000023">
    <property type="protein sequence ID" value="CAF0858789.1"/>
    <property type="molecule type" value="Genomic_DNA"/>
</dbReference>
<accession>A0A815UKZ1</accession>
<comment type="caution">
    <text evidence="3">The sequence shown here is derived from an EMBL/GenBank/DDBJ whole genome shotgun (WGS) entry which is preliminary data.</text>
</comment>
<evidence type="ECO:0000313" key="2">
    <source>
        <dbReference type="EMBL" id="CAF0858789.1"/>
    </source>
</evidence>
<dbReference type="OrthoDB" id="9976728at2759"/>
<sequence length="410" mass="47494">MSIKPYIPVNVFRKMDVESILSIALPAQLDKYTERRYDHHHSRRTMLYYLLGMQRSENNEQLMKLVNDCRRNIDWVEIETIYNKLKTTIEPYQKQNNAEHLGTYWELERSFDREGARRSKEYISKYRKNGFLTNELKLYWNYNQIKMLNQPDQFNPDTDQDSHDSLALSPVHVRKNAGKVEYIRSGIEDAVFRVPDDHQVIVLDFADERMPGGYFLENARTQEEVILYNSDGYRALLDLKYKIMDGGYMLPEFGVAYIKNVRFFQNNLSNGRLADLIVAACYDLSGMGEGLYKPPSRANENELYRRTYEKLQTIIASAVANTDGDGSKTYLLLGPIGTGAFANSIDMIAKIFSEILNKPLMNSQSDDLSTNGENAIRYAFKEIWFVSIDELGDFKTHFEGVKSNKDDEQL</sequence>
<protein>
    <recommendedName>
        <fullName evidence="1">Microbial-type PARG catalytic domain-containing protein</fullName>
    </recommendedName>
</protein>
<keyword evidence="4" id="KW-1185">Reference proteome</keyword>
<dbReference type="EMBL" id="CAJNOR010004679">
    <property type="protein sequence ID" value="CAF1520583.1"/>
    <property type="molecule type" value="Genomic_DNA"/>
</dbReference>
<dbReference type="Pfam" id="PF10021">
    <property type="entry name" value="PARG_cat_microb"/>
    <property type="match status" value="1"/>
</dbReference>
<dbReference type="InterPro" id="IPR043472">
    <property type="entry name" value="Macro_dom-like"/>
</dbReference>
<evidence type="ECO:0000259" key="1">
    <source>
        <dbReference type="Pfam" id="PF10021"/>
    </source>
</evidence>
<name>A0A815UKZ1_ADIRI</name>